<protein>
    <submittedName>
        <fullName evidence="2">Pyridoxamine 5'-phosphate oxidase family protein</fullName>
    </submittedName>
</protein>
<dbReference type="InterPro" id="IPR012349">
    <property type="entry name" value="Split_barrel_FMN-bd"/>
</dbReference>
<evidence type="ECO:0000313" key="3">
    <source>
        <dbReference type="Proteomes" id="UP001500449"/>
    </source>
</evidence>
<proteinExistence type="predicted"/>
<gene>
    <name evidence="2" type="ORF">GCM10009836_17190</name>
</gene>
<accession>A0ABN2MW74</accession>
<dbReference type="Proteomes" id="UP001500449">
    <property type="component" value="Unassembled WGS sequence"/>
</dbReference>
<dbReference type="InterPro" id="IPR011576">
    <property type="entry name" value="Pyridox_Oxase_N"/>
</dbReference>
<sequence length="168" mass="17929">MDIRTVTATLARPVAQELLFSDIPARLSYVGTDGDPRVVPTAFWWTGDTVVLATVVKSAKVSAIRRHPRVALCVDRPGLASASGIPRSLLIRGSATVEIVDGVPEEYVAGSRKITPAEAMPAWEEGVRALYPQMAVITVTPDHVVLHDFGTTIPKAVADLVAAHGDPR</sequence>
<dbReference type="Gene3D" id="2.30.110.10">
    <property type="entry name" value="Electron Transport, Fmn-binding Protein, Chain A"/>
    <property type="match status" value="1"/>
</dbReference>
<feature type="domain" description="Pyridoxamine 5'-phosphate oxidase N-terminal" evidence="1">
    <location>
        <begin position="21"/>
        <end position="108"/>
    </location>
</feature>
<evidence type="ECO:0000313" key="2">
    <source>
        <dbReference type="EMBL" id="GAA1838742.1"/>
    </source>
</evidence>
<dbReference type="RefSeq" id="WP_344414299.1">
    <property type="nucleotide sequence ID" value="NZ_BAAAQK010000005.1"/>
</dbReference>
<reference evidence="2 3" key="1">
    <citation type="journal article" date="2019" name="Int. J. Syst. Evol. Microbiol.">
        <title>The Global Catalogue of Microorganisms (GCM) 10K type strain sequencing project: providing services to taxonomists for standard genome sequencing and annotation.</title>
        <authorList>
            <consortium name="The Broad Institute Genomics Platform"/>
            <consortium name="The Broad Institute Genome Sequencing Center for Infectious Disease"/>
            <person name="Wu L."/>
            <person name="Ma J."/>
        </authorList>
    </citation>
    <scope>NUCLEOTIDE SEQUENCE [LARGE SCALE GENOMIC DNA]</scope>
    <source>
        <strain evidence="2 3">JCM 16009</strain>
    </source>
</reference>
<dbReference type="EMBL" id="BAAAQK010000005">
    <property type="protein sequence ID" value="GAA1838742.1"/>
    <property type="molecule type" value="Genomic_DNA"/>
</dbReference>
<evidence type="ECO:0000259" key="1">
    <source>
        <dbReference type="Pfam" id="PF01243"/>
    </source>
</evidence>
<dbReference type="SUPFAM" id="SSF50475">
    <property type="entry name" value="FMN-binding split barrel"/>
    <property type="match status" value="1"/>
</dbReference>
<organism evidence="2 3">
    <name type="scientific">Pseudonocardia ailaonensis</name>
    <dbReference type="NCBI Taxonomy" id="367279"/>
    <lineage>
        <taxon>Bacteria</taxon>
        <taxon>Bacillati</taxon>
        <taxon>Actinomycetota</taxon>
        <taxon>Actinomycetes</taxon>
        <taxon>Pseudonocardiales</taxon>
        <taxon>Pseudonocardiaceae</taxon>
        <taxon>Pseudonocardia</taxon>
    </lineage>
</organism>
<comment type="caution">
    <text evidence="2">The sequence shown here is derived from an EMBL/GenBank/DDBJ whole genome shotgun (WGS) entry which is preliminary data.</text>
</comment>
<name>A0ABN2MW74_9PSEU</name>
<dbReference type="Pfam" id="PF01243">
    <property type="entry name" value="PNPOx_N"/>
    <property type="match status" value="1"/>
</dbReference>
<keyword evidence="3" id="KW-1185">Reference proteome</keyword>